<dbReference type="SMART" id="SM01103">
    <property type="entry name" value="CRS1_YhbY"/>
    <property type="match status" value="1"/>
</dbReference>
<evidence type="ECO:0000256" key="2">
    <source>
        <dbReference type="ARBA" id="ARBA00022528"/>
    </source>
</evidence>
<feature type="compositionally biased region" description="Low complexity" evidence="8">
    <location>
        <begin position="411"/>
        <end position="421"/>
    </location>
</feature>
<dbReference type="GO" id="GO:0003729">
    <property type="term" value="F:mRNA binding"/>
    <property type="evidence" value="ECO:0007669"/>
    <property type="project" value="InterPro"/>
</dbReference>
<keyword evidence="3" id="KW-0934">Plastid</keyword>
<dbReference type="AlphaFoldDB" id="A0A8S1ILB9"/>
<dbReference type="SUPFAM" id="SSF75471">
    <property type="entry name" value="YhbY-like"/>
    <property type="match status" value="1"/>
</dbReference>
<evidence type="ECO:0000256" key="5">
    <source>
        <dbReference type="ARBA" id="ARBA00022884"/>
    </source>
</evidence>
<evidence type="ECO:0000256" key="1">
    <source>
        <dbReference type="ARBA" id="ARBA00004229"/>
    </source>
</evidence>
<dbReference type="EMBL" id="CAJHUC010000299">
    <property type="protein sequence ID" value="CAD7695041.1"/>
    <property type="molecule type" value="Genomic_DNA"/>
</dbReference>
<feature type="compositionally biased region" description="Basic and acidic residues" evidence="8">
    <location>
        <begin position="207"/>
        <end position="219"/>
    </location>
</feature>
<keyword evidence="11" id="KW-1185">Reference proteome</keyword>
<dbReference type="InterPro" id="IPR035920">
    <property type="entry name" value="YhbY-like_sf"/>
</dbReference>
<dbReference type="InterPro" id="IPR045278">
    <property type="entry name" value="CRS1/CFM2/CFM3"/>
</dbReference>
<keyword evidence="5 7" id="KW-0694">RNA-binding</keyword>
<evidence type="ECO:0000259" key="9">
    <source>
        <dbReference type="PROSITE" id="PS51295"/>
    </source>
</evidence>
<keyword evidence="2" id="KW-0150">Chloroplast</keyword>
<feature type="compositionally biased region" description="Basic and acidic residues" evidence="8">
    <location>
        <begin position="286"/>
        <end position="317"/>
    </location>
</feature>
<name>A0A8S1ILB9_9CHLO</name>
<dbReference type="PANTHER" id="PTHR31846:SF7">
    <property type="entry name" value="CRS1 _ YHBY (CRM) DOMAIN-CONTAINING PROTEIN"/>
    <property type="match status" value="1"/>
</dbReference>
<evidence type="ECO:0000313" key="10">
    <source>
        <dbReference type="EMBL" id="CAD7695041.1"/>
    </source>
</evidence>
<comment type="caution">
    <text evidence="10">The sequence shown here is derived from an EMBL/GenBank/DDBJ whole genome shotgun (WGS) entry which is preliminary data.</text>
</comment>
<dbReference type="GO" id="GO:0000373">
    <property type="term" value="P:Group II intron splicing"/>
    <property type="evidence" value="ECO:0007669"/>
    <property type="project" value="UniProtKB-ARBA"/>
</dbReference>
<evidence type="ECO:0000256" key="4">
    <source>
        <dbReference type="ARBA" id="ARBA00022737"/>
    </source>
</evidence>
<comment type="subcellular location">
    <subcellularLocation>
        <location evidence="1">Plastid</location>
        <location evidence="1">Chloroplast</location>
    </subcellularLocation>
</comment>
<feature type="compositionally biased region" description="Acidic residues" evidence="8">
    <location>
        <begin position="341"/>
        <end position="350"/>
    </location>
</feature>
<dbReference type="PROSITE" id="PS51295">
    <property type="entry name" value="CRM"/>
    <property type="match status" value="1"/>
</dbReference>
<feature type="compositionally biased region" description="Acidic residues" evidence="8">
    <location>
        <begin position="386"/>
        <end position="398"/>
    </location>
</feature>
<dbReference type="InterPro" id="IPR001890">
    <property type="entry name" value="RNA-binding_CRM"/>
</dbReference>
<dbReference type="Proteomes" id="UP000708148">
    <property type="component" value="Unassembled WGS sequence"/>
</dbReference>
<feature type="domain" description="CRM" evidence="9">
    <location>
        <begin position="1"/>
        <end position="80"/>
    </location>
</feature>
<protein>
    <recommendedName>
        <fullName evidence="9">CRM domain-containing protein</fullName>
    </recommendedName>
</protein>
<feature type="region of interest" description="Disordered" evidence="8">
    <location>
        <begin position="207"/>
        <end position="421"/>
    </location>
</feature>
<feature type="compositionally biased region" description="Acidic residues" evidence="8">
    <location>
        <begin position="111"/>
        <end position="135"/>
    </location>
</feature>
<evidence type="ECO:0000256" key="8">
    <source>
        <dbReference type="SAM" id="MobiDB-lite"/>
    </source>
</evidence>
<evidence type="ECO:0000313" key="11">
    <source>
        <dbReference type="Proteomes" id="UP000708148"/>
    </source>
</evidence>
<gene>
    <name evidence="10" type="ORF">OSTQU699_LOCUS402</name>
</gene>
<dbReference type="GO" id="GO:0009507">
    <property type="term" value="C:chloroplast"/>
    <property type="evidence" value="ECO:0007669"/>
    <property type="project" value="UniProtKB-SubCell"/>
</dbReference>
<dbReference type="OrthoDB" id="1737969at2759"/>
<evidence type="ECO:0000256" key="6">
    <source>
        <dbReference type="ARBA" id="ARBA00022946"/>
    </source>
</evidence>
<feature type="region of interest" description="Disordered" evidence="8">
    <location>
        <begin position="111"/>
        <end position="148"/>
    </location>
</feature>
<organism evidence="10 11">
    <name type="scientific">Ostreobium quekettii</name>
    <dbReference type="NCBI Taxonomy" id="121088"/>
    <lineage>
        <taxon>Eukaryota</taxon>
        <taxon>Viridiplantae</taxon>
        <taxon>Chlorophyta</taxon>
        <taxon>core chlorophytes</taxon>
        <taxon>Ulvophyceae</taxon>
        <taxon>TCBD clade</taxon>
        <taxon>Bryopsidales</taxon>
        <taxon>Ostreobineae</taxon>
        <taxon>Ostreobiaceae</taxon>
        <taxon>Ostreobium</taxon>
    </lineage>
</organism>
<dbReference type="Pfam" id="PF01985">
    <property type="entry name" value="CRS1_YhbY"/>
    <property type="match status" value="1"/>
</dbReference>
<dbReference type="Gene3D" id="3.30.110.60">
    <property type="entry name" value="YhbY-like"/>
    <property type="match status" value="1"/>
</dbReference>
<accession>A0A8S1ILB9</accession>
<feature type="compositionally biased region" description="Basic and acidic residues" evidence="8">
    <location>
        <begin position="331"/>
        <end position="340"/>
    </location>
</feature>
<dbReference type="PANTHER" id="PTHR31846">
    <property type="entry name" value="CRS1 / YHBY (CRM) DOMAIN-CONTAINING PROTEIN"/>
    <property type="match status" value="1"/>
</dbReference>
<proteinExistence type="predicted"/>
<keyword evidence="4" id="KW-0677">Repeat</keyword>
<evidence type="ECO:0000256" key="7">
    <source>
        <dbReference type="PROSITE-ProRule" id="PRU00626"/>
    </source>
</evidence>
<evidence type="ECO:0000256" key="3">
    <source>
        <dbReference type="ARBA" id="ARBA00022640"/>
    </source>
</evidence>
<feature type="compositionally biased region" description="Basic and acidic residues" evidence="8">
    <location>
        <begin position="226"/>
        <end position="238"/>
    </location>
</feature>
<sequence>MQAQFQIGRYGISDDLVQHIRGAWRLHEIVRLQICSPWKDNMKELVKRLELKTGGLVLDRAGSRLLLYRGFTDMDLARKGITDPFQFQEDQEARMEQNNTFVEFAEPSEIDDDDYYDSVKDDDDNGVDGVDDDGDGYAIEEAGEGESLEDEILGAQGRGQEPMNGKTEGSREKNARAVVYRSDVEEERSRRVGDVRMGAVAFGTEVGDEKAGGMGRDDAGSVVLGRELDEGEVREVGREGVGPMALGGEIEDRQRGTSVGIVGSGAVGRRPGGEAQSSLRGVGPGPKRDAGRRGAERYQRGAEGHGKSWERNRRDAAMSRAGDSAAVTGRLWRDAKRRNDDDDDDDDCDESAGPLGPLDNEAAGGMGAGPRAAAMGERVSDSGAFGDDEAGGLEELSELDISAAARNRPGRTASSARSRRR</sequence>
<reference evidence="10" key="1">
    <citation type="submission" date="2020-12" db="EMBL/GenBank/DDBJ databases">
        <authorList>
            <person name="Iha C."/>
        </authorList>
    </citation>
    <scope>NUCLEOTIDE SEQUENCE</scope>
</reference>
<keyword evidence="6" id="KW-0809">Transit peptide</keyword>